<organism evidence="1 2">
    <name type="scientific">Gallaecimonas xiamenensis 3-C-1</name>
    <dbReference type="NCBI Taxonomy" id="745411"/>
    <lineage>
        <taxon>Bacteria</taxon>
        <taxon>Pseudomonadati</taxon>
        <taxon>Pseudomonadota</taxon>
        <taxon>Gammaproteobacteria</taxon>
        <taxon>Enterobacterales</taxon>
        <taxon>Gallaecimonadaceae</taxon>
        <taxon>Gallaecimonas</taxon>
    </lineage>
</organism>
<accession>K2JP50</accession>
<proteinExistence type="predicted"/>
<dbReference type="GO" id="GO:0016740">
    <property type="term" value="F:transferase activity"/>
    <property type="evidence" value="ECO:0007669"/>
    <property type="project" value="UniProtKB-KW"/>
</dbReference>
<sequence>MRILYGVQGTGNGHITRARVMAAELAKRDVQVDFLFSGRDAGDYFDMEPFGQYQSRRGLTFVTERGSVSLGKTLRQSRLGELWQDIKGLPVKDYDLVINDFEPISAWAAKLAKVPSVGVSHQASFLQPVPKEGDNWTSRLLIRHFAPVNVELGVHWYHFGHQLLPPIIEKPSAGDKPVRHNKVLVYLPFESVEEVLALLEPFPDVEFYCYHPKAKLEERGHIHLRPPSRAGFHADLADAVGVIANGGFELPSEALRMGKKLLLKPLHGQFEQLSNVLTLRQLGLASVMYELSAVELDAWLDLPPAQPVSYPDVAASLVDWLLAGNWDNCEQLCQSLWRQVAYPSYCKLSSGAANS</sequence>
<comment type="caution">
    <text evidence="1">The sequence shown here is derived from an EMBL/GenBank/DDBJ whole genome shotgun (WGS) entry which is preliminary data.</text>
</comment>
<dbReference type="STRING" id="745411.B3C1_02495"/>
<dbReference type="SUPFAM" id="SSF53756">
    <property type="entry name" value="UDP-Glycosyltransferase/glycogen phosphorylase"/>
    <property type="match status" value="1"/>
</dbReference>
<name>K2JP50_9GAMM</name>
<dbReference type="OrthoDB" id="9793805at2"/>
<dbReference type="Pfam" id="PF13528">
    <property type="entry name" value="Glyco_trans_1_3"/>
    <property type="match status" value="1"/>
</dbReference>
<dbReference type="NCBIfam" id="TIGR00661">
    <property type="entry name" value="MJ1255"/>
    <property type="match status" value="1"/>
</dbReference>
<protein>
    <submittedName>
        <fullName evidence="1">Glycosyltransferase</fullName>
    </submittedName>
</protein>
<dbReference type="eggNOG" id="COG4671">
    <property type="taxonomic scope" value="Bacteria"/>
</dbReference>
<dbReference type="EMBL" id="AMRI01000003">
    <property type="protein sequence ID" value="EKE77038.1"/>
    <property type="molecule type" value="Genomic_DNA"/>
</dbReference>
<dbReference type="AlphaFoldDB" id="K2JP50"/>
<evidence type="ECO:0000313" key="1">
    <source>
        <dbReference type="EMBL" id="EKE77038.1"/>
    </source>
</evidence>
<dbReference type="PATRIC" id="fig|745411.4.peg.489"/>
<evidence type="ECO:0000313" key="2">
    <source>
        <dbReference type="Proteomes" id="UP000006755"/>
    </source>
</evidence>
<dbReference type="RefSeq" id="WP_008482691.1">
    <property type="nucleotide sequence ID" value="NZ_AMRI01000003.1"/>
</dbReference>
<reference evidence="1 2" key="1">
    <citation type="journal article" date="2012" name="J. Bacteriol.">
        <title>Genome Sequence of Gallaecimonas xiamenensis Type Strain 3-C-1.</title>
        <authorList>
            <person name="Lai Q."/>
            <person name="Wang L."/>
            <person name="Wang W."/>
            <person name="Shao Z."/>
        </authorList>
    </citation>
    <scope>NUCLEOTIDE SEQUENCE [LARGE SCALE GENOMIC DNA]</scope>
    <source>
        <strain evidence="1 2">3-C-1</strain>
    </source>
</reference>
<dbReference type="Proteomes" id="UP000006755">
    <property type="component" value="Unassembled WGS sequence"/>
</dbReference>
<keyword evidence="2" id="KW-1185">Reference proteome</keyword>
<keyword evidence="1" id="KW-0808">Transferase</keyword>
<dbReference type="InterPro" id="IPR005262">
    <property type="entry name" value="MJ1255-like"/>
</dbReference>
<gene>
    <name evidence="1" type="ORF">B3C1_02495</name>
</gene>